<reference evidence="3" key="1">
    <citation type="journal article" date="2019" name="Int. J. Syst. Evol. Microbiol.">
        <title>The Global Catalogue of Microorganisms (GCM) 10K type strain sequencing project: providing services to taxonomists for standard genome sequencing and annotation.</title>
        <authorList>
            <consortium name="The Broad Institute Genomics Platform"/>
            <consortium name="The Broad Institute Genome Sequencing Center for Infectious Disease"/>
            <person name="Wu L."/>
            <person name="Ma J."/>
        </authorList>
    </citation>
    <scope>NUCLEOTIDE SEQUENCE [LARGE SCALE GENOMIC DNA]</scope>
    <source>
        <strain evidence="3">CGMCC 4.7396</strain>
    </source>
</reference>
<dbReference type="EMBL" id="JBHRWO010000021">
    <property type="protein sequence ID" value="MFC3495699.1"/>
    <property type="molecule type" value="Genomic_DNA"/>
</dbReference>
<dbReference type="PANTHER" id="PTHR46638:SF1">
    <property type="entry name" value="CORRINOID ADENOSYLTRANSFERASE"/>
    <property type="match status" value="1"/>
</dbReference>
<dbReference type="InterPro" id="IPR003724">
    <property type="entry name" value="CblAdoTrfase_CobA"/>
</dbReference>
<dbReference type="Pfam" id="PF02572">
    <property type="entry name" value="CobA_CobO_BtuR"/>
    <property type="match status" value="1"/>
</dbReference>
<feature type="compositionally biased region" description="Low complexity" evidence="1">
    <location>
        <begin position="9"/>
        <end position="19"/>
    </location>
</feature>
<dbReference type="RefSeq" id="WP_387980468.1">
    <property type="nucleotide sequence ID" value="NZ_JBHRWO010000021.1"/>
</dbReference>
<keyword evidence="2" id="KW-0808">Transferase</keyword>
<dbReference type="Proteomes" id="UP001595712">
    <property type="component" value="Unassembled WGS sequence"/>
</dbReference>
<keyword evidence="3" id="KW-1185">Reference proteome</keyword>
<dbReference type="PIRSF" id="PIRSF015617">
    <property type="entry name" value="Adensltrnsf_CobA"/>
    <property type="match status" value="1"/>
</dbReference>
<dbReference type="SUPFAM" id="SSF52540">
    <property type="entry name" value="P-loop containing nucleoside triphosphate hydrolases"/>
    <property type="match status" value="1"/>
</dbReference>
<evidence type="ECO:0000313" key="3">
    <source>
        <dbReference type="Proteomes" id="UP001595712"/>
    </source>
</evidence>
<accession>A0ABV7Q4E8</accession>
<evidence type="ECO:0000256" key="1">
    <source>
        <dbReference type="SAM" id="MobiDB-lite"/>
    </source>
</evidence>
<dbReference type="InterPro" id="IPR027417">
    <property type="entry name" value="P-loop_NTPase"/>
</dbReference>
<dbReference type="Gene3D" id="3.40.50.300">
    <property type="entry name" value="P-loop containing nucleotide triphosphate hydrolases"/>
    <property type="match status" value="1"/>
</dbReference>
<organism evidence="2 3">
    <name type="scientific">Glycomyces rhizosphaerae</name>
    <dbReference type="NCBI Taxonomy" id="2054422"/>
    <lineage>
        <taxon>Bacteria</taxon>
        <taxon>Bacillati</taxon>
        <taxon>Actinomycetota</taxon>
        <taxon>Actinomycetes</taxon>
        <taxon>Glycomycetales</taxon>
        <taxon>Glycomycetaceae</taxon>
        <taxon>Glycomyces</taxon>
    </lineage>
</organism>
<dbReference type="NCBIfam" id="TIGR00708">
    <property type="entry name" value="cobA"/>
    <property type="match status" value="1"/>
</dbReference>
<dbReference type="GO" id="GO:0008817">
    <property type="term" value="F:corrinoid adenosyltransferase activity"/>
    <property type="evidence" value="ECO:0007669"/>
    <property type="project" value="UniProtKB-EC"/>
</dbReference>
<dbReference type="CDD" id="cd00561">
    <property type="entry name" value="CobA_ACA"/>
    <property type="match status" value="1"/>
</dbReference>
<dbReference type="EC" id="2.5.1.17" evidence="2"/>
<feature type="region of interest" description="Disordered" evidence="1">
    <location>
        <begin position="1"/>
        <end position="28"/>
    </location>
</feature>
<protein>
    <submittedName>
        <fullName evidence="2">Cob(I)yrinic acid a,c-diamide adenosyltransferase</fullName>
        <ecNumber evidence="2">2.5.1.17</ecNumber>
    </submittedName>
</protein>
<evidence type="ECO:0000313" key="2">
    <source>
        <dbReference type="EMBL" id="MFC3495699.1"/>
    </source>
</evidence>
<gene>
    <name evidence="2" type="primary">cobO</name>
    <name evidence="2" type="ORF">ACFO8M_24730</name>
</gene>
<name>A0ABV7Q4E8_9ACTN</name>
<sequence>MTDERSQYDGATADATADTQPRRRKRETPLLMVHTGTGKGKSTAAFGMMMRAWSQDWPIAVFQFVKSGKWRVGEQAAAEKLGGIDWFKMGDGWSWTSRDPAESADLAREGWEEVKRCLAEERYRFYLLDEFTYPMKWGWVDTAEVVEVLRNRTGWQYVMITGRDAPAELVEAADLVTEMTKVKHPLDQGWRGQKGIEW</sequence>
<proteinExistence type="predicted"/>
<comment type="caution">
    <text evidence="2">The sequence shown here is derived from an EMBL/GenBank/DDBJ whole genome shotgun (WGS) entry which is preliminary data.</text>
</comment>
<dbReference type="PANTHER" id="PTHR46638">
    <property type="entry name" value="CORRINOID ADENOSYLTRANSFERASE"/>
    <property type="match status" value="1"/>
</dbReference>
<dbReference type="NCBIfam" id="NF004637">
    <property type="entry name" value="PRK05986.1"/>
    <property type="match status" value="1"/>
</dbReference>